<feature type="compositionally biased region" description="Basic and acidic residues" evidence="1">
    <location>
        <begin position="82"/>
        <end position="93"/>
    </location>
</feature>
<accession>A0A499UXV0</accession>
<sequence length="287" mass="31227">MEPVGDTVPIAELLDERRHLLEVAHWMLGSPVAAERVIDEAYREWYALTDRQRSRIGAPRAWLSRMVGTICLERLAPPDPDGDTHRCARERGQCDTGPEGGASEVLLPKPETLSPAERAAFVLSDVLGTAVGTVEGSPGQPEPECAEPADRARHSLRTRHAQPASPRRQDEIAHAVRQACADEDAGRLASLLSPDVTVFFDGGGKVRALARPVTGSEGVARSLLTLLARHPRTTLHTHPVNGSTGLVARYDDQVAAVVTLDVAGFRVVQVWVVLNPDKLRSWNRPRP</sequence>
<organism evidence="2 3">
    <name type="scientific">Streptomyces antimycoticus</name>
    <dbReference type="NCBI Taxonomy" id="68175"/>
    <lineage>
        <taxon>Bacteria</taxon>
        <taxon>Bacillati</taxon>
        <taxon>Actinomycetota</taxon>
        <taxon>Actinomycetes</taxon>
        <taxon>Kitasatosporales</taxon>
        <taxon>Streptomycetaceae</taxon>
        <taxon>Streptomyces</taxon>
        <taxon>Streptomyces violaceusniger group</taxon>
    </lineage>
</organism>
<dbReference type="PANTHER" id="PTHR30173">
    <property type="entry name" value="SIGMA 19 FACTOR"/>
    <property type="match status" value="1"/>
</dbReference>
<dbReference type="EMBL" id="AP019620">
    <property type="protein sequence ID" value="BBJ46903.1"/>
    <property type="molecule type" value="Genomic_DNA"/>
</dbReference>
<reference evidence="2 3" key="1">
    <citation type="journal article" date="2020" name="Int. J. Syst. Evol. Microbiol.">
        <title>Reclassification of Streptomyces castelarensis and Streptomyces sporoclivatus as later heterotypic synonyms of Streptomyces antimycoticus.</title>
        <authorList>
            <person name="Komaki H."/>
            <person name="Tamura T."/>
        </authorList>
    </citation>
    <scope>NUCLEOTIDE SEQUENCE [LARGE SCALE GENOMIC DNA]</scope>
    <source>
        <strain evidence="2 3">NBRC 100767</strain>
    </source>
</reference>
<dbReference type="SUPFAM" id="SSF54427">
    <property type="entry name" value="NTF2-like"/>
    <property type="match status" value="1"/>
</dbReference>
<evidence type="ECO:0000256" key="1">
    <source>
        <dbReference type="SAM" id="MobiDB-lite"/>
    </source>
</evidence>
<dbReference type="PANTHER" id="PTHR30173:SF43">
    <property type="entry name" value="ECF RNA POLYMERASE SIGMA FACTOR SIGI-RELATED"/>
    <property type="match status" value="1"/>
</dbReference>
<proteinExistence type="predicted"/>
<dbReference type="Proteomes" id="UP000463951">
    <property type="component" value="Chromosome"/>
</dbReference>
<feature type="region of interest" description="Disordered" evidence="1">
    <location>
        <begin position="78"/>
        <end position="108"/>
    </location>
</feature>
<name>A0A499UXV0_9ACTN</name>
<evidence type="ECO:0000313" key="2">
    <source>
        <dbReference type="EMBL" id="BBJ46903.1"/>
    </source>
</evidence>
<gene>
    <name evidence="2" type="ORF">SSPO_096210</name>
</gene>
<dbReference type="AlphaFoldDB" id="A0A499UXV0"/>
<feature type="region of interest" description="Disordered" evidence="1">
    <location>
        <begin position="132"/>
        <end position="152"/>
    </location>
</feature>
<dbReference type="GO" id="GO:0016987">
    <property type="term" value="F:sigma factor activity"/>
    <property type="evidence" value="ECO:0007669"/>
    <property type="project" value="TreeGrafter"/>
</dbReference>
<dbReference type="InterPro" id="IPR052704">
    <property type="entry name" value="ECF_Sigma-70_Domain"/>
</dbReference>
<protein>
    <submittedName>
        <fullName evidence="2">RNA polymerase sigma factor</fullName>
    </submittedName>
</protein>
<evidence type="ECO:0000313" key="3">
    <source>
        <dbReference type="Proteomes" id="UP000463951"/>
    </source>
</evidence>
<dbReference type="InterPro" id="IPR032710">
    <property type="entry name" value="NTF2-like_dom_sf"/>
</dbReference>